<proteinExistence type="inferred from homology"/>
<evidence type="ECO:0000256" key="2">
    <source>
        <dbReference type="ARBA" id="ARBA00022670"/>
    </source>
</evidence>
<name>A0A392NPE9_9FABA</name>
<keyword evidence="2 6" id="KW-0645">Protease</keyword>
<comment type="similarity">
    <text evidence="1">Belongs to the peptidase C1 family.</text>
</comment>
<dbReference type="InterPro" id="IPR013128">
    <property type="entry name" value="Peptidase_C1A"/>
</dbReference>
<feature type="non-terminal residue" evidence="6">
    <location>
        <position position="151"/>
    </location>
</feature>
<comment type="caution">
    <text evidence="6">The sequence shown here is derived from an EMBL/GenBank/DDBJ whole genome shotgun (WGS) entry which is preliminary data.</text>
</comment>
<dbReference type="EMBL" id="LXQA010047024">
    <property type="protein sequence ID" value="MCI01768.1"/>
    <property type="molecule type" value="Genomic_DNA"/>
</dbReference>
<protein>
    <submittedName>
        <fullName evidence="6">Putative cysteine protease</fullName>
    </submittedName>
</protein>
<dbReference type="InterPro" id="IPR000668">
    <property type="entry name" value="Peptidase_C1A_C"/>
</dbReference>
<accession>A0A392NPE9</accession>
<evidence type="ECO:0000313" key="7">
    <source>
        <dbReference type="Proteomes" id="UP000265520"/>
    </source>
</evidence>
<evidence type="ECO:0000256" key="1">
    <source>
        <dbReference type="ARBA" id="ARBA00008455"/>
    </source>
</evidence>
<evidence type="ECO:0000259" key="5">
    <source>
        <dbReference type="SMART" id="SM00645"/>
    </source>
</evidence>
<reference evidence="6 7" key="1">
    <citation type="journal article" date="2018" name="Front. Plant Sci.">
        <title>Red Clover (Trifolium pratense) and Zigzag Clover (T. medium) - A Picture of Genomic Similarities and Differences.</title>
        <authorList>
            <person name="Dluhosova J."/>
            <person name="Istvanek J."/>
            <person name="Nedelnik J."/>
            <person name="Repkova J."/>
        </authorList>
    </citation>
    <scope>NUCLEOTIDE SEQUENCE [LARGE SCALE GENOMIC DNA]</scope>
    <source>
        <strain evidence="7">cv. 10/8</strain>
        <tissue evidence="6">Leaf</tissue>
    </source>
</reference>
<dbReference type="SMART" id="SM00645">
    <property type="entry name" value="Pept_C1"/>
    <property type="match status" value="1"/>
</dbReference>
<dbReference type="Proteomes" id="UP000265520">
    <property type="component" value="Unassembled WGS sequence"/>
</dbReference>
<keyword evidence="7" id="KW-1185">Reference proteome</keyword>
<dbReference type="InterPro" id="IPR038765">
    <property type="entry name" value="Papain-like_cys_pep_sf"/>
</dbReference>
<evidence type="ECO:0000256" key="4">
    <source>
        <dbReference type="ARBA" id="ARBA00022807"/>
    </source>
</evidence>
<sequence length="151" mass="16767">MEDISSCVEFVSDEVWASEKKVSLNTSEAEMSEIPKFFDWRDKGAITPVRNQGVCDCDGANHGCEGGDVRKAFIYASKAVGILIEADYPYKATQQPYKLPDAYAIDIGCYAVLHSYEDSIRVAVTRQPVVVTVHIGPEFKGYRTGIFKELC</sequence>
<dbReference type="PANTHER" id="PTHR12411">
    <property type="entry name" value="CYSTEINE PROTEASE FAMILY C1-RELATED"/>
    <property type="match status" value="1"/>
</dbReference>
<evidence type="ECO:0000313" key="6">
    <source>
        <dbReference type="EMBL" id="MCI01768.1"/>
    </source>
</evidence>
<keyword evidence="4" id="KW-0788">Thiol protease</keyword>
<dbReference type="GO" id="GO:0008234">
    <property type="term" value="F:cysteine-type peptidase activity"/>
    <property type="evidence" value="ECO:0007669"/>
    <property type="project" value="UniProtKB-KW"/>
</dbReference>
<dbReference type="Gene3D" id="3.90.70.10">
    <property type="entry name" value="Cysteine proteinases"/>
    <property type="match status" value="2"/>
</dbReference>
<keyword evidence="3" id="KW-0378">Hydrolase</keyword>
<dbReference type="SUPFAM" id="SSF54001">
    <property type="entry name" value="Cysteine proteinases"/>
    <property type="match status" value="1"/>
</dbReference>
<dbReference type="AlphaFoldDB" id="A0A392NPE9"/>
<dbReference type="Pfam" id="PF00112">
    <property type="entry name" value="Peptidase_C1"/>
    <property type="match status" value="1"/>
</dbReference>
<organism evidence="6 7">
    <name type="scientific">Trifolium medium</name>
    <dbReference type="NCBI Taxonomy" id="97028"/>
    <lineage>
        <taxon>Eukaryota</taxon>
        <taxon>Viridiplantae</taxon>
        <taxon>Streptophyta</taxon>
        <taxon>Embryophyta</taxon>
        <taxon>Tracheophyta</taxon>
        <taxon>Spermatophyta</taxon>
        <taxon>Magnoliopsida</taxon>
        <taxon>eudicotyledons</taxon>
        <taxon>Gunneridae</taxon>
        <taxon>Pentapetalae</taxon>
        <taxon>rosids</taxon>
        <taxon>fabids</taxon>
        <taxon>Fabales</taxon>
        <taxon>Fabaceae</taxon>
        <taxon>Papilionoideae</taxon>
        <taxon>50 kb inversion clade</taxon>
        <taxon>NPAAA clade</taxon>
        <taxon>Hologalegina</taxon>
        <taxon>IRL clade</taxon>
        <taxon>Trifolieae</taxon>
        <taxon>Trifolium</taxon>
    </lineage>
</organism>
<dbReference type="GO" id="GO:0006508">
    <property type="term" value="P:proteolysis"/>
    <property type="evidence" value="ECO:0007669"/>
    <property type="project" value="UniProtKB-KW"/>
</dbReference>
<evidence type="ECO:0000256" key="3">
    <source>
        <dbReference type="ARBA" id="ARBA00022801"/>
    </source>
</evidence>
<feature type="domain" description="Peptidase C1A papain C-terminal" evidence="5">
    <location>
        <begin position="34"/>
        <end position="150"/>
    </location>
</feature>